<dbReference type="Proteomes" id="UP000002586">
    <property type="component" value="Chromosome"/>
</dbReference>
<protein>
    <submittedName>
        <fullName evidence="4">Thioesterase superfamily protein</fullName>
    </submittedName>
</protein>
<dbReference type="GO" id="GO:0047617">
    <property type="term" value="F:fatty acyl-CoA hydrolase activity"/>
    <property type="evidence" value="ECO:0007669"/>
    <property type="project" value="TreeGrafter"/>
</dbReference>
<accession>A0L4V4</accession>
<dbReference type="Pfam" id="PF03061">
    <property type="entry name" value="4HBT"/>
    <property type="match status" value="1"/>
</dbReference>
<evidence type="ECO:0000313" key="4">
    <source>
        <dbReference type="EMBL" id="ABK42997.1"/>
    </source>
</evidence>
<dbReference type="PIRSF" id="PIRSF003230">
    <property type="entry name" value="YbgC"/>
    <property type="match status" value="1"/>
</dbReference>
<dbReference type="PROSITE" id="PS01328">
    <property type="entry name" value="4HBCOA_THIOESTERASE"/>
    <property type="match status" value="1"/>
</dbReference>
<comment type="similarity">
    <text evidence="1">Belongs to the 4-hydroxybenzoyl-CoA thioesterase family.</text>
</comment>
<dbReference type="InterPro" id="IPR008272">
    <property type="entry name" value="HB-CoA_thioesterase_AS"/>
</dbReference>
<dbReference type="FunFam" id="3.10.129.10:FF:000004">
    <property type="entry name" value="Tol-pal system-associated acyl-CoA thioesterase"/>
    <property type="match status" value="1"/>
</dbReference>
<keyword evidence="2" id="KW-0378">Hydrolase</keyword>
<name>A0L4V4_MAGMM</name>
<keyword evidence="5" id="KW-1185">Reference proteome</keyword>
<dbReference type="SUPFAM" id="SSF54637">
    <property type="entry name" value="Thioesterase/thiol ester dehydrase-isomerase"/>
    <property type="match status" value="1"/>
</dbReference>
<dbReference type="PANTHER" id="PTHR31793">
    <property type="entry name" value="4-HYDROXYBENZOYL-COA THIOESTERASE FAMILY MEMBER"/>
    <property type="match status" value="1"/>
</dbReference>
<dbReference type="KEGG" id="mgm:Mmc1_0472"/>
<dbReference type="InterPro" id="IPR006684">
    <property type="entry name" value="YbgC/YbaW"/>
</dbReference>
<sequence>MNLFSQDIRVYYEDTDAGGVVYHSRYLNFMERCRTDWLRSLGIEQATLAEQTGLRFAVTHMEIAFQKPALLDDLLTVSVSELRRRPASLEFTQEIARQNTPLIRASARVACLDEGLRPVRLPAVLLQRLPQ</sequence>
<evidence type="ECO:0000256" key="1">
    <source>
        <dbReference type="ARBA" id="ARBA00005953"/>
    </source>
</evidence>
<evidence type="ECO:0000256" key="2">
    <source>
        <dbReference type="ARBA" id="ARBA00022801"/>
    </source>
</evidence>
<dbReference type="NCBIfam" id="TIGR00051">
    <property type="entry name" value="YbgC/FadM family acyl-CoA thioesterase"/>
    <property type="match status" value="1"/>
</dbReference>
<feature type="domain" description="Thioesterase" evidence="3">
    <location>
        <begin position="18"/>
        <end position="100"/>
    </location>
</feature>
<dbReference type="OrthoDB" id="9808429at2"/>
<organism evidence="4 5">
    <name type="scientific">Magnetococcus marinus (strain ATCC BAA-1437 / JCM 17883 / MC-1)</name>
    <dbReference type="NCBI Taxonomy" id="156889"/>
    <lineage>
        <taxon>Bacteria</taxon>
        <taxon>Pseudomonadati</taxon>
        <taxon>Pseudomonadota</taxon>
        <taxon>Magnetococcia</taxon>
        <taxon>Magnetococcales</taxon>
        <taxon>Magnetococcaceae</taxon>
        <taxon>Magnetococcus</taxon>
    </lineage>
</organism>
<reference evidence="5" key="1">
    <citation type="journal article" date="2009" name="Appl. Environ. Microbiol.">
        <title>Complete genome sequence of the chemolithoautotrophic marine magnetotactic coccus strain MC-1.</title>
        <authorList>
            <person name="Schubbe S."/>
            <person name="Williams T.J."/>
            <person name="Xie G."/>
            <person name="Kiss H.E."/>
            <person name="Brettin T.S."/>
            <person name="Martinez D."/>
            <person name="Ross C.A."/>
            <person name="Schuler D."/>
            <person name="Cox B.L."/>
            <person name="Nealson K.H."/>
            <person name="Bazylinski D.A."/>
        </authorList>
    </citation>
    <scope>NUCLEOTIDE SEQUENCE [LARGE SCALE GENOMIC DNA]</scope>
    <source>
        <strain evidence="5">ATCC BAA-1437 / JCM 17883 / MC-1</strain>
    </source>
</reference>
<dbReference type="Gene3D" id="3.10.129.10">
    <property type="entry name" value="Hotdog Thioesterase"/>
    <property type="match status" value="1"/>
</dbReference>
<proteinExistence type="inferred from homology"/>
<dbReference type="RefSeq" id="WP_011712167.1">
    <property type="nucleotide sequence ID" value="NC_008576.1"/>
</dbReference>
<dbReference type="InterPro" id="IPR006683">
    <property type="entry name" value="Thioestr_dom"/>
</dbReference>
<evidence type="ECO:0000259" key="3">
    <source>
        <dbReference type="Pfam" id="PF03061"/>
    </source>
</evidence>
<dbReference type="InterPro" id="IPR029069">
    <property type="entry name" value="HotDog_dom_sf"/>
</dbReference>
<dbReference type="NCBIfam" id="TIGR02799">
    <property type="entry name" value="thio_ybgC"/>
    <property type="match status" value="1"/>
</dbReference>
<dbReference type="PANTHER" id="PTHR31793:SF37">
    <property type="entry name" value="ACYL-COA THIOESTER HYDROLASE YBGC"/>
    <property type="match status" value="1"/>
</dbReference>
<evidence type="ECO:0000313" key="5">
    <source>
        <dbReference type="Proteomes" id="UP000002586"/>
    </source>
</evidence>
<reference evidence="4 5" key="2">
    <citation type="journal article" date="2012" name="Int. J. Syst. Evol. Microbiol.">
        <title>Magnetococcus marinus gen. nov., sp. nov., a marine, magnetotactic bacterium that represents a novel lineage (Magnetococcaceae fam. nov.; Magnetococcales ord. nov.) at the base of the Alphaproteobacteria.</title>
        <authorList>
            <person name="Bazylinski D.A."/>
            <person name="Williams T.J."/>
            <person name="Lefevre C.T."/>
            <person name="Berg R.J."/>
            <person name="Zhang C.L."/>
            <person name="Bowser S.S."/>
            <person name="Dean A.J."/>
            <person name="Beveridge T.J."/>
        </authorList>
    </citation>
    <scope>NUCLEOTIDE SEQUENCE [LARGE SCALE GENOMIC DNA]</scope>
    <source>
        <strain evidence="5">ATCC BAA-1437 / JCM 17883 / MC-1</strain>
    </source>
</reference>
<dbReference type="InterPro" id="IPR014166">
    <property type="entry name" value="Tol-Pal_acyl-CoA_thioesterase"/>
</dbReference>
<dbReference type="CDD" id="cd00586">
    <property type="entry name" value="4HBT"/>
    <property type="match status" value="1"/>
</dbReference>
<dbReference type="InterPro" id="IPR050563">
    <property type="entry name" value="4-hydroxybenzoyl-CoA_TE"/>
</dbReference>
<dbReference type="STRING" id="156889.Mmc1_0472"/>
<dbReference type="EMBL" id="CP000471">
    <property type="protein sequence ID" value="ABK42997.1"/>
    <property type="molecule type" value="Genomic_DNA"/>
</dbReference>
<dbReference type="HOGENOM" id="CLU_101141_7_1_5"/>
<dbReference type="eggNOG" id="COG0824">
    <property type="taxonomic scope" value="Bacteria"/>
</dbReference>
<gene>
    <name evidence="4" type="ordered locus">Mmc1_0472</name>
</gene>
<dbReference type="AlphaFoldDB" id="A0L4V4"/>